<dbReference type="KEGG" id="nani:NCTC12227_01462"/>
<reference evidence="2 3" key="1">
    <citation type="submission" date="2018-12" db="EMBL/GenBank/DDBJ databases">
        <authorList>
            <consortium name="Pathogen Informatics"/>
        </authorList>
    </citation>
    <scope>NUCLEOTIDE SEQUENCE [LARGE SCALE GENOMIC DNA]</scope>
    <source>
        <strain evidence="2 3">NCTC12227</strain>
    </source>
</reference>
<dbReference type="OrthoDB" id="5290748at2"/>
<keyword evidence="3" id="KW-1185">Reference proteome</keyword>
<dbReference type="EMBL" id="LR134516">
    <property type="protein sequence ID" value="VEJ21712.1"/>
    <property type="molecule type" value="Genomic_DNA"/>
</dbReference>
<dbReference type="InterPro" id="IPR005122">
    <property type="entry name" value="Uracil-DNA_glycosylase-like"/>
</dbReference>
<dbReference type="SUPFAM" id="SSF52141">
    <property type="entry name" value="Uracil-DNA glycosylase-like"/>
    <property type="match status" value="1"/>
</dbReference>
<keyword evidence="2" id="KW-0378">Hydrolase</keyword>
<dbReference type="GO" id="GO:0016798">
    <property type="term" value="F:hydrolase activity, acting on glycosyl bonds"/>
    <property type="evidence" value="ECO:0007669"/>
    <property type="project" value="UniProtKB-KW"/>
</dbReference>
<evidence type="ECO:0000313" key="3">
    <source>
        <dbReference type="Proteomes" id="UP000268229"/>
    </source>
</evidence>
<dbReference type="InterPro" id="IPR036895">
    <property type="entry name" value="Uracil-DNA_glycosylase-like_sf"/>
</dbReference>
<sequence length="263" mass="28909">MLSSRYLHLHEALGLGPMWLRQGAKVLPAVSSQQLTENTEQPSVFPQKPAIQAPSSAAKPNQARLAAITAAKISVSNSQITSGGYPVSDRPSEKITPQSKSIAVLPPKNEITPSTRSLIDKIQPATVMIISVCPSLEDNISGQFFSGDAGTLLDNMLITIGLNPADTHKTCWIKEATFDYNPPIEYIRTELPQIHAELSASQAKAVVFLGQFFEQSEPAHIITELCLELPYFSIPHPARLLRQPQLKAQAWIELKKLWQVLQN</sequence>
<dbReference type="EC" id="3.2.2.-" evidence="2"/>
<organism evidence="2 3">
    <name type="scientific">Neisseria animaloris</name>
    <dbReference type="NCBI Taxonomy" id="326522"/>
    <lineage>
        <taxon>Bacteria</taxon>
        <taxon>Pseudomonadati</taxon>
        <taxon>Pseudomonadota</taxon>
        <taxon>Betaproteobacteria</taxon>
        <taxon>Neisseriales</taxon>
        <taxon>Neisseriaceae</taxon>
        <taxon>Neisseria</taxon>
    </lineage>
</organism>
<keyword evidence="2" id="KW-0326">Glycosidase</keyword>
<gene>
    <name evidence="2" type="ORF">NCTC12227_01462</name>
</gene>
<name>A0A3S5BVZ7_9NEIS</name>
<protein>
    <submittedName>
        <fullName evidence="2">Putative uracil-DNA glycosylase, family 4</fullName>
        <ecNumber evidence="2">3.2.2.-</ecNumber>
    </submittedName>
</protein>
<dbReference type="Gene3D" id="3.40.470.10">
    <property type="entry name" value="Uracil-DNA glycosylase-like domain"/>
    <property type="match status" value="1"/>
</dbReference>
<proteinExistence type="predicted"/>
<dbReference type="RefSeq" id="WP_126304872.1">
    <property type="nucleotide sequence ID" value="NZ_LR134516.1"/>
</dbReference>
<evidence type="ECO:0000259" key="1">
    <source>
        <dbReference type="Pfam" id="PF03167"/>
    </source>
</evidence>
<dbReference type="Pfam" id="PF03167">
    <property type="entry name" value="UDG"/>
    <property type="match status" value="1"/>
</dbReference>
<evidence type="ECO:0000313" key="2">
    <source>
        <dbReference type="EMBL" id="VEJ21712.1"/>
    </source>
</evidence>
<feature type="domain" description="Uracil-DNA glycosylase-like" evidence="1">
    <location>
        <begin position="125"/>
        <end position="254"/>
    </location>
</feature>
<accession>A0A3S5BVZ7</accession>
<dbReference type="STRING" id="326522.BWD08_05480"/>
<dbReference type="AlphaFoldDB" id="A0A3S5BVZ7"/>
<dbReference type="Proteomes" id="UP000268229">
    <property type="component" value="Chromosome"/>
</dbReference>